<dbReference type="Proteomes" id="UP000011740">
    <property type="component" value="Unassembled WGS sequence"/>
</dbReference>
<feature type="domain" description="RHS protein conserved region" evidence="2">
    <location>
        <begin position="1370"/>
        <end position="1400"/>
    </location>
</feature>
<dbReference type="InterPro" id="IPR001826">
    <property type="entry name" value="RHS"/>
</dbReference>
<dbReference type="PANTHER" id="PTHR32305:SF15">
    <property type="entry name" value="PROTEIN RHSA-RELATED"/>
    <property type="match status" value="1"/>
</dbReference>
<feature type="region of interest" description="Disordered" evidence="1">
    <location>
        <begin position="410"/>
        <end position="445"/>
    </location>
</feature>
<dbReference type="Pfam" id="PF03527">
    <property type="entry name" value="RHS"/>
    <property type="match status" value="1"/>
</dbReference>
<feature type="domain" description="DUF6531" evidence="4">
    <location>
        <begin position="447"/>
        <end position="518"/>
    </location>
</feature>
<dbReference type="EMBL" id="AORZ01000003">
    <property type="protein sequence ID" value="EMF02197.1"/>
    <property type="molecule type" value="Genomic_DNA"/>
</dbReference>
<evidence type="ECO:0000313" key="7">
    <source>
        <dbReference type="Proteomes" id="UP000011740"/>
    </source>
</evidence>
<protein>
    <submittedName>
        <fullName evidence="6">Rhs protein</fullName>
    </submittedName>
</protein>
<evidence type="ECO:0000259" key="4">
    <source>
        <dbReference type="Pfam" id="PF20148"/>
    </source>
</evidence>
<dbReference type="InterPro" id="IPR031325">
    <property type="entry name" value="RHS_repeat"/>
</dbReference>
<proteinExistence type="predicted"/>
<evidence type="ECO:0000259" key="3">
    <source>
        <dbReference type="Pfam" id="PF15647"/>
    </source>
</evidence>
<dbReference type="NCBIfam" id="TIGR01643">
    <property type="entry name" value="YD_repeat_2x"/>
    <property type="match status" value="12"/>
</dbReference>
<dbReference type="InterPro" id="IPR006530">
    <property type="entry name" value="YD"/>
</dbReference>
<reference evidence="6 7" key="1">
    <citation type="journal article" date="2013" name="Genome Announc.">
        <title>Whole-Genome Shotgun Assembly and Analysis of the Genome of Streptomyces mobaraensis DSM 40847, a Strain for Industrial Production of Microbial Transglutaminase.</title>
        <authorList>
            <person name="Yang H."/>
            <person name="He T."/>
            <person name="Wu W."/>
            <person name="Zhu W."/>
            <person name="Lu B."/>
            <person name="Sun W."/>
        </authorList>
    </citation>
    <scope>NUCLEOTIDE SEQUENCE [LARGE SCALE GENOMIC DNA]</scope>
    <source>
        <strain evidence="6 7">DSM 40847</strain>
    </source>
</reference>
<dbReference type="PANTHER" id="PTHR32305">
    <property type="match status" value="1"/>
</dbReference>
<evidence type="ECO:0000259" key="2">
    <source>
        <dbReference type="Pfam" id="PF03527"/>
    </source>
</evidence>
<evidence type="ECO:0000259" key="5">
    <source>
        <dbReference type="Pfam" id="PF21725"/>
    </source>
</evidence>
<comment type="caution">
    <text evidence="6">The sequence shown here is derived from an EMBL/GenBank/DDBJ whole genome shotgun (WGS) entry which is preliminary data.</text>
</comment>
<dbReference type="Pfam" id="PF21725">
    <property type="entry name" value="T7SS_signal"/>
    <property type="match status" value="1"/>
</dbReference>
<dbReference type="InterPro" id="IPR022385">
    <property type="entry name" value="Rhs_assc_core"/>
</dbReference>
<name>M3CDP5_STRM1</name>
<feature type="region of interest" description="Disordered" evidence="1">
    <location>
        <begin position="212"/>
        <end position="232"/>
    </location>
</feature>
<feature type="domain" description="Putative T7SS secretion signal" evidence="5">
    <location>
        <begin position="23"/>
        <end position="272"/>
    </location>
</feature>
<feature type="compositionally biased region" description="Basic and acidic residues" evidence="1">
    <location>
        <begin position="412"/>
        <end position="421"/>
    </location>
</feature>
<evidence type="ECO:0000256" key="1">
    <source>
        <dbReference type="SAM" id="MobiDB-lite"/>
    </source>
</evidence>
<sequence>MSFLGDLGHGLKKRVDKVGDKAEGLWDEGKKQVGKGVRYVSHEVGDGLDAVGMHGLADGVDDFGDNFASRMGAHVSEQQLGETEEANELIHGKPGKIRSSASHLSDFAAAFGRVRDGMSRLDSEHWKGKGADAFREKFAMHPPQWGHAAKACEDAAKALTRYAETVTWAQGKAKEAIALYKEGKREQKEAFDAYKAQVEAFDKAAKEYNAKLDGGKDPGTRPTPPGSCPNAGADKMQHAQEVLTNARTQRNSAAEAAAAAVKGALAHAPKKPAFSDRMEMNLGDFESAAGVELTHFAGGMTKGAAGAVKFVRTVAPIDPYNVTHPGQYLTHMTNMGAGIMTLANHPDRIPSSLLGTGWGKDPSEASGRLGFDVLTGLASGGTSVGATAARRAAVNVAEHGLEEAGARGLRGLGKEAEREAGAGRGQFNNDPHGAAKKDGQRDCGGTDPVDLASGYMFLAQTDVSLPGALPLAFTRRVGSDYRAGHWFGPSWSSTVDQRLEIDAKGVVFVREDGMILSYPHPAPGVPTLPSHGPRWPLEPTEEGGYTVTDVRGNRTWHFTAPIPCGDDRHEISLLDQIADRNGHWITFDYSDEGVPTGITHHAGYHIRITTHGSRVTALHLGDVELMRYGYADGNLTEVVNSSGLPLRFTYDDRRRPTSWTDRNDRSYRYEYDDRDRCVHETGEAGHLRCTLEYGDPDPETGLRVTTLTSALGHTSRHVFDKRSRLVAETDPTGATTLFTWDGRDRLVARTDPLGHTTAFSYDEAGDLLSVRRPDGSESTAEYNALGLPETITEPGGATWRQTYDAAGNRTSVTDPSGATTRYAYDETGHLTAVTDALGHVTRLRCDAAGLPSEVTDPLGGTTRYERDAFGRTVAVTDPLGATTRLAWTTEGLLARRTDPDGAEESWTYDGEGNCVTHTDALGGVTRNEYTHFDLLTARTTPDGVRHTFTHDTELRLQTVTNPQGLTWTYAYDPAGRLTSETDFDGRTLTYAHDAAGRLTERTNGLGETIGYHYDPVGRITRKDAAGKVTTYAHDAAGRLVEAAGPDVTLVYSRDRLGRVKSETANGRTLSYTYDKLGRRTRRVTPGGAVTTWTYDAAGRRTGLTASGHAFAMEHDAAGREVARHFGEGLTLTHAWNAAGRLTTQTLTSAPDNDPLQHRSFTYRQDGSLTGITDSTTGPRTFDLDTAGRVTAVHAQGWTERYAYDEAGNQTQASWPTDHPGAEAHGPRTYTGTRIVRAGRIRYEHDAQGRVVVRQKTRLSRKPETWRYSWDAEDRLTEVITPDGTKWRYLYDPFGRRTAKHRLTPAGDVAEQVHFTWDGPTLAEQTTTSTDLPNPVTLTWDHDGLHPVAQTERISAAEAPQREIDRRFFAIVTDLVGTPTELIDETGTTAWRSRATLWGTTAWATDSSTYTPLRFPGQYFDPEAGLHYNFHRYYDPETGRYFTPDPLCLEAAPNPVAYVDNPHRWTDPLGLAPYENNGGLGKLIKVRKPDPAADALAERLGGESRVRFEHDPKGREIDAVSDEYVAQSKPGGMQMGSALRNQVKATFEHAIQSGRKPYFHFEGEPGPGVIAKLREYGRRYNIDPVIDTTPLG</sequence>
<evidence type="ECO:0000313" key="6">
    <source>
        <dbReference type="EMBL" id="EMF02197.1"/>
    </source>
</evidence>
<dbReference type="InterPro" id="IPR049082">
    <property type="entry name" value="T7SS_signal"/>
</dbReference>
<dbReference type="Pfam" id="PF20148">
    <property type="entry name" value="DUF6531"/>
    <property type="match status" value="1"/>
</dbReference>
<gene>
    <name evidence="6" type="ORF">H340_01814</name>
</gene>
<dbReference type="NCBIfam" id="TIGR03696">
    <property type="entry name" value="Rhs_assc_core"/>
    <property type="match status" value="1"/>
</dbReference>
<organism evidence="6 7">
    <name type="scientific">Streptomyces mobaraensis (strain ATCC 29032 / DSM 40847 / JCM 4168 / NBRC 13819 / NCIMB 11159 / IPCR 16-22)</name>
    <dbReference type="NCBI Taxonomy" id="1223523"/>
    <lineage>
        <taxon>Bacteria</taxon>
        <taxon>Bacillati</taxon>
        <taxon>Actinomycetota</taxon>
        <taxon>Actinomycetes</taxon>
        <taxon>Kitasatosporales</taxon>
        <taxon>Streptomycetaceae</taxon>
        <taxon>Streptomyces</taxon>
    </lineage>
</organism>
<dbReference type="PATRIC" id="fig|1223523.3.peg.365"/>
<feature type="domain" description="Tox-REase-3" evidence="3">
    <location>
        <begin position="1482"/>
        <end position="1575"/>
    </location>
</feature>
<dbReference type="eggNOG" id="COG3209">
    <property type="taxonomic scope" value="Bacteria"/>
</dbReference>
<dbReference type="Pfam" id="PF05593">
    <property type="entry name" value="RHS_repeat"/>
    <property type="match status" value="9"/>
</dbReference>
<dbReference type="InterPro" id="IPR028905">
    <property type="entry name" value="Tox-REase-3_dom"/>
</dbReference>
<dbReference type="InterPro" id="IPR045351">
    <property type="entry name" value="DUF6531"/>
</dbReference>
<dbReference type="Gene3D" id="2.180.10.10">
    <property type="entry name" value="RHS repeat-associated core"/>
    <property type="match status" value="3"/>
</dbReference>
<dbReference type="InterPro" id="IPR050708">
    <property type="entry name" value="T6SS_VgrG/RHS"/>
</dbReference>
<dbReference type="Pfam" id="PF15647">
    <property type="entry name" value="Tox-REase-3"/>
    <property type="match status" value="1"/>
</dbReference>
<dbReference type="STRING" id="1223523.H340_01814"/>
<dbReference type="RefSeq" id="WP_004938413.1">
    <property type="nucleotide sequence ID" value="NZ_AORZ01000003.1"/>
</dbReference>
<accession>M3CDP5</accession>